<gene>
    <name evidence="1" type="ORF">APLA_LOCUS5495</name>
</gene>
<proteinExistence type="predicted"/>
<dbReference type="OrthoDB" id="6969036at2759"/>
<evidence type="ECO:0000313" key="2">
    <source>
        <dbReference type="Proteomes" id="UP000494256"/>
    </source>
</evidence>
<reference evidence="1 2" key="1">
    <citation type="submission" date="2020-04" db="EMBL/GenBank/DDBJ databases">
        <authorList>
            <person name="Wallbank WR R."/>
            <person name="Pardo Diaz C."/>
            <person name="Kozak K."/>
            <person name="Martin S."/>
            <person name="Jiggins C."/>
            <person name="Moest M."/>
            <person name="Warren A I."/>
            <person name="Byers J.R.P. K."/>
            <person name="Montejo-Kovacevich G."/>
            <person name="Yen C E."/>
        </authorList>
    </citation>
    <scope>NUCLEOTIDE SEQUENCE [LARGE SCALE GENOMIC DNA]</scope>
</reference>
<organism evidence="1 2">
    <name type="scientific">Arctia plantaginis</name>
    <name type="common">Wood tiger moth</name>
    <name type="synonym">Phalaena plantaginis</name>
    <dbReference type="NCBI Taxonomy" id="874455"/>
    <lineage>
        <taxon>Eukaryota</taxon>
        <taxon>Metazoa</taxon>
        <taxon>Ecdysozoa</taxon>
        <taxon>Arthropoda</taxon>
        <taxon>Hexapoda</taxon>
        <taxon>Insecta</taxon>
        <taxon>Pterygota</taxon>
        <taxon>Neoptera</taxon>
        <taxon>Endopterygota</taxon>
        <taxon>Lepidoptera</taxon>
        <taxon>Glossata</taxon>
        <taxon>Ditrysia</taxon>
        <taxon>Noctuoidea</taxon>
        <taxon>Erebidae</taxon>
        <taxon>Arctiinae</taxon>
        <taxon>Arctia</taxon>
    </lineage>
</organism>
<name>A0A8S0ZG57_ARCPL</name>
<dbReference type="Proteomes" id="UP000494256">
    <property type="component" value="Unassembled WGS sequence"/>
</dbReference>
<comment type="caution">
    <text evidence="1">The sequence shown here is derived from an EMBL/GenBank/DDBJ whole genome shotgun (WGS) entry which is preliminary data.</text>
</comment>
<dbReference type="EMBL" id="CADEBD010000289">
    <property type="protein sequence ID" value="CAB3232061.1"/>
    <property type="molecule type" value="Genomic_DNA"/>
</dbReference>
<dbReference type="AlphaFoldDB" id="A0A8S0ZG57"/>
<sequence length="201" mass="23343">MPYKIVKTFEKGNSKLSAVPSNWEKDGVLHWPRYNENKLRRVESSYPEYNWRKINCKVKRSNFSTILEAEQELDKMCKKSDTETDTDEQYYVTNQKEMMFSQLVQDCIMYENISSVGAVEMKENDVLCQPFQAINSENSLIAIQSPVINTDSNAQQNVTQPDEATNIEHTLLINRRKTRSLSLRCIQPLRGSGRFKVDKSF</sequence>
<evidence type="ECO:0000313" key="1">
    <source>
        <dbReference type="EMBL" id="CAB3232061.1"/>
    </source>
</evidence>
<protein>
    <submittedName>
        <fullName evidence="1">Uncharacterized protein</fullName>
    </submittedName>
</protein>
<accession>A0A8S0ZG57</accession>